<dbReference type="EMBL" id="GBRH01277340">
    <property type="protein sequence ID" value="JAD20555.1"/>
    <property type="molecule type" value="Transcribed_RNA"/>
</dbReference>
<evidence type="ECO:0000313" key="1">
    <source>
        <dbReference type="EMBL" id="JAD20555.1"/>
    </source>
</evidence>
<reference evidence="1" key="2">
    <citation type="journal article" date="2015" name="Data Brief">
        <title>Shoot transcriptome of the giant reed, Arundo donax.</title>
        <authorList>
            <person name="Barrero R.A."/>
            <person name="Guerrero F.D."/>
            <person name="Moolhuijzen P."/>
            <person name="Goolsby J.A."/>
            <person name="Tidwell J."/>
            <person name="Bellgard S.E."/>
            <person name="Bellgard M.I."/>
        </authorList>
    </citation>
    <scope>NUCLEOTIDE SEQUENCE</scope>
    <source>
        <tissue evidence="1">Shoot tissue taken approximately 20 cm above the soil surface</tissue>
    </source>
</reference>
<protein>
    <submittedName>
        <fullName evidence="1">Uncharacterized protein</fullName>
    </submittedName>
</protein>
<dbReference type="AlphaFoldDB" id="A0A0A8Y4Y7"/>
<organism evidence="1">
    <name type="scientific">Arundo donax</name>
    <name type="common">Giant reed</name>
    <name type="synonym">Donax arundinaceus</name>
    <dbReference type="NCBI Taxonomy" id="35708"/>
    <lineage>
        <taxon>Eukaryota</taxon>
        <taxon>Viridiplantae</taxon>
        <taxon>Streptophyta</taxon>
        <taxon>Embryophyta</taxon>
        <taxon>Tracheophyta</taxon>
        <taxon>Spermatophyta</taxon>
        <taxon>Magnoliopsida</taxon>
        <taxon>Liliopsida</taxon>
        <taxon>Poales</taxon>
        <taxon>Poaceae</taxon>
        <taxon>PACMAD clade</taxon>
        <taxon>Arundinoideae</taxon>
        <taxon>Arundineae</taxon>
        <taxon>Arundo</taxon>
    </lineage>
</organism>
<sequence>MQMSHCSCLFVGYFVHS</sequence>
<name>A0A0A8Y4Y7_ARUDO</name>
<reference evidence="1" key="1">
    <citation type="submission" date="2014-09" db="EMBL/GenBank/DDBJ databases">
        <authorList>
            <person name="Magalhaes I.L.F."/>
            <person name="Oliveira U."/>
            <person name="Santos F.R."/>
            <person name="Vidigal T.H.D.A."/>
            <person name="Brescovit A.D."/>
            <person name="Santos A.J."/>
        </authorList>
    </citation>
    <scope>NUCLEOTIDE SEQUENCE</scope>
    <source>
        <tissue evidence="1">Shoot tissue taken approximately 20 cm above the soil surface</tissue>
    </source>
</reference>
<proteinExistence type="predicted"/>
<accession>A0A0A8Y4Y7</accession>